<gene>
    <name evidence="3" type="ORF">EBO15_33755</name>
</gene>
<evidence type="ECO:0000256" key="1">
    <source>
        <dbReference type="SAM" id="MobiDB-lite"/>
    </source>
</evidence>
<dbReference type="RefSeq" id="WP_122198537.1">
    <property type="nucleotide sequence ID" value="NZ_JBHSKC010000003.1"/>
</dbReference>
<protein>
    <submittedName>
        <fullName evidence="3">DUF397 domain-containing protein</fullName>
    </submittedName>
</protein>
<dbReference type="AlphaFoldDB" id="A0A3M2LL47"/>
<dbReference type="Pfam" id="PF04149">
    <property type="entry name" value="DUF397"/>
    <property type="match status" value="1"/>
</dbReference>
<feature type="domain" description="DUF397" evidence="2">
    <location>
        <begin position="7"/>
        <end position="60"/>
    </location>
</feature>
<evidence type="ECO:0000259" key="2">
    <source>
        <dbReference type="Pfam" id="PF04149"/>
    </source>
</evidence>
<evidence type="ECO:0000313" key="4">
    <source>
        <dbReference type="Proteomes" id="UP000282674"/>
    </source>
</evidence>
<keyword evidence="4" id="KW-1185">Reference proteome</keyword>
<comment type="caution">
    <text evidence="3">The sequence shown here is derived from an EMBL/GenBank/DDBJ whole genome shotgun (WGS) entry which is preliminary data.</text>
</comment>
<dbReference type="InterPro" id="IPR007278">
    <property type="entry name" value="DUF397"/>
</dbReference>
<accession>A0A3M2LL47</accession>
<feature type="region of interest" description="Disordered" evidence="1">
    <location>
        <begin position="1"/>
        <end position="21"/>
    </location>
</feature>
<dbReference type="OrthoDB" id="3482778at2"/>
<dbReference type="Proteomes" id="UP000282674">
    <property type="component" value="Unassembled WGS sequence"/>
</dbReference>
<proteinExistence type="predicted"/>
<organism evidence="3 4">
    <name type="scientific">Actinomadura harenae</name>
    <dbReference type="NCBI Taxonomy" id="2483351"/>
    <lineage>
        <taxon>Bacteria</taxon>
        <taxon>Bacillati</taxon>
        <taxon>Actinomycetota</taxon>
        <taxon>Actinomycetes</taxon>
        <taxon>Streptosporangiales</taxon>
        <taxon>Thermomonosporaceae</taxon>
        <taxon>Actinomadura</taxon>
    </lineage>
</organism>
<reference evidence="3 4" key="1">
    <citation type="submission" date="2018-10" db="EMBL/GenBank/DDBJ databases">
        <title>Isolation from soil.</title>
        <authorList>
            <person name="Hu J."/>
        </authorList>
    </citation>
    <scope>NUCLEOTIDE SEQUENCE [LARGE SCALE GENOMIC DNA]</scope>
    <source>
        <strain evidence="3 4">NEAU-Ht49</strain>
    </source>
</reference>
<evidence type="ECO:0000313" key="3">
    <source>
        <dbReference type="EMBL" id="RMI38164.1"/>
    </source>
</evidence>
<dbReference type="EMBL" id="RFFG01000091">
    <property type="protein sequence ID" value="RMI38164.1"/>
    <property type="molecule type" value="Genomic_DNA"/>
</dbReference>
<name>A0A3M2LL47_9ACTN</name>
<sequence>MDLNRPQWRRSSYSGPDGGNCVEVAPSSPAQVAFRDSKNPVQGRLTLCPSHYAQLLHTLKNL</sequence>